<dbReference type="SUPFAM" id="SSF63748">
    <property type="entry name" value="Tudor/PWWP/MBT"/>
    <property type="match status" value="2"/>
</dbReference>
<dbReference type="Gene3D" id="3.30.420.610">
    <property type="entry name" value="LOTUS domain-like"/>
    <property type="match status" value="1"/>
</dbReference>
<sequence>MANSPKKFSEEAEAAVSVLRAIVTSKKGASTVRSVLADFRELEGGPLMYTKFGFPNADEFLKATGEFVVQSRMGESVVFAKHSQASAHIQKMVSAQRSTKTKKSGFAVLRQPQKRTTGNGSNWNPSAYNKMYPRVPYPVQKYPQHQQYSSYPRNNAKYPQGPPGKFPYNNQPKPLMSLKVAPPAQNTQTNRTEANNNSSAAKNLNRATQQQQGPLPNNDLRHRLNDKTPFPPQQRQLSSLELKNRTNQQQKDLSPTNIINKDRPHDAVAYNTSPAVASSPRSVNARLQQINKDSVRPYEAPPVSASNGVGQPRQEPARTIRPPPPQQMILTPPSTPLAQLPTLPGKSLQDRLKKNQQVDSVDLEKAAKVITLQTTPPRVPELKAQTSVPSHPLTPPATNSAAKEPFSWNDPNATPVELLVQYAQQNGFSRPIYKYLRLKNQRFQCRVTVNGSTYSTYPADYANEFECQFAAARTAIENIKRDEKRNNYSVCLESDFEIANKLYELLLNCPTGMFSKKIPDAFLEAHQSLLPENWESEIMLSRPRMFYKEEVSQQALIYFAVVGENGSSESDGSITSEAKIMSVNLVELPWEEQYWNLYVTNPVSTVEIWARLVGPAHSDRMDALSTDIELEMMDDSKKQKPNSVSAGEFYLLPIMDCWHRIRVVEVDYETNNAVCFFIDLGDQEKVAIDEIYVCDPRFLELPAQSVCFTLDKLEDFGENPKARPHLDNLICGKVCIGHVISTKEDYESFNTIKMVFYDTSSEDDVNLNEILLKNICEDTPVPELQRKGVTTVMITFVDDEGNVYCQLKDTAMTYIQKLINNLVQSGALEDNHRGLYQSSNEHQLFLVRDEEDHKYYRAVKESKEVGSSVSVLYIDYGVRKTVQAANLYRLQTLSVALSRYPAQAIRTKLFDLPEINEYLLSRLRALLKPGLTAMVKVGALSVLPLVKIYLHYGPNNILVCLNDSIRAEMELEINSEEVICDPRIAASDTNSSISSTASSARFDSVSDYSLSSNGVAELSQNFSGLSI</sequence>
<dbReference type="SUPFAM" id="SSF54768">
    <property type="entry name" value="dsRNA-binding domain-like"/>
    <property type="match status" value="1"/>
</dbReference>
<dbReference type="CDD" id="cd20379">
    <property type="entry name" value="Tudor_dTUD-like"/>
    <property type="match status" value="1"/>
</dbReference>
<feature type="region of interest" description="Disordered" evidence="2">
    <location>
        <begin position="383"/>
        <end position="405"/>
    </location>
</feature>
<dbReference type="Gene3D" id="2.30.30.140">
    <property type="match status" value="2"/>
</dbReference>
<dbReference type="InterPro" id="IPR050621">
    <property type="entry name" value="Tudor_domain_containing"/>
</dbReference>
<dbReference type="PANTHER" id="PTHR22948">
    <property type="entry name" value="TUDOR DOMAIN CONTAINING PROTEIN"/>
    <property type="match status" value="1"/>
</dbReference>
<dbReference type="Gene3D" id="2.40.50.90">
    <property type="match status" value="2"/>
</dbReference>
<dbReference type="CDD" id="cd09972">
    <property type="entry name" value="LOTUS_TDRD_OSKAR"/>
    <property type="match status" value="1"/>
</dbReference>
<dbReference type="Gene3D" id="3.30.160.20">
    <property type="match status" value="1"/>
</dbReference>
<protein>
    <submittedName>
        <fullName evidence="4">Putative tudor domain-containing protein 7</fullName>
    </submittedName>
</protein>
<feature type="compositionally biased region" description="Polar residues" evidence="2">
    <location>
        <begin position="233"/>
        <end position="259"/>
    </location>
</feature>
<dbReference type="InterPro" id="IPR014720">
    <property type="entry name" value="dsRBD_dom"/>
</dbReference>
<feature type="compositionally biased region" description="Polar residues" evidence="2">
    <location>
        <begin position="143"/>
        <end position="153"/>
    </location>
</feature>
<feature type="region of interest" description="Disordered" evidence="2">
    <location>
        <begin position="297"/>
        <end position="324"/>
    </location>
</feature>
<dbReference type="GO" id="GO:0003723">
    <property type="term" value="F:RNA binding"/>
    <property type="evidence" value="ECO:0007669"/>
    <property type="project" value="UniProtKB-UniRule"/>
</dbReference>
<evidence type="ECO:0000313" key="4">
    <source>
        <dbReference type="EMBL" id="JAV23182.1"/>
    </source>
</evidence>
<dbReference type="InterPro" id="IPR035437">
    <property type="entry name" value="SNase_OB-fold_sf"/>
</dbReference>
<feature type="region of interest" description="Disordered" evidence="2">
    <location>
        <begin position="207"/>
        <end position="264"/>
    </location>
</feature>
<feature type="region of interest" description="Disordered" evidence="2">
    <location>
        <begin position="143"/>
        <end position="178"/>
    </location>
</feature>
<evidence type="ECO:0000256" key="2">
    <source>
        <dbReference type="SAM" id="MobiDB-lite"/>
    </source>
</evidence>
<dbReference type="AlphaFoldDB" id="A0A1Q3F6K2"/>
<accession>A0A1Q3F6K2</accession>
<dbReference type="GO" id="GO:0005737">
    <property type="term" value="C:cytoplasm"/>
    <property type="evidence" value="ECO:0007669"/>
    <property type="project" value="UniProtKB-ARBA"/>
</dbReference>
<dbReference type="PROSITE" id="PS50137">
    <property type="entry name" value="DS_RBD"/>
    <property type="match status" value="1"/>
</dbReference>
<evidence type="ECO:0000259" key="3">
    <source>
        <dbReference type="PROSITE" id="PS50137"/>
    </source>
</evidence>
<dbReference type="GO" id="GO:0010468">
    <property type="term" value="P:regulation of gene expression"/>
    <property type="evidence" value="ECO:0007669"/>
    <property type="project" value="UniProtKB-ARBA"/>
</dbReference>
<dbReference type="InterPro" id="IPR041966">
    <property type="entry name" value="LOTUS-like"/>
</dbReference>
<evidence type="ECO:0000256" key="1">
    <source>
        <dbReference type="PROSITE-ProRule" id="PRU00266"/>
    </source>
</evidence>
<proteinExistence type="predicted"/>
<dbReference type="EMBL" id="GFDL01011863">
    <property type="protein sequence ID" value="JAV23182.1"/>
    <property type="molecule type" value="Transcribed_RNA"/>
</dbReference>
<keyword evidence="1" id="KW-0694">RNA-binding</keyword>
<dbReference type="InterPro" id="IPR002999">
    <property type="entry name" value="Tudor"/>
</dbReference>
<name>A0A1Q3F6K2_CULTA</name>
<organism evidence="4">
    <name type="scientific">Culex tarsalis</name>
    <name type="common">Encephalitis mosquito</name>
    <dbReference type="NCBI Taxonomy" id="7177"/>
    <lineage>
        <taxon>Eukaryota</taxon>
        <taxon>Metazoa</taxon>
        <taxon>Ecdysozoa</taxon>
        <taxon>Arthropoda</taxon>
        <taxon>Hexapoda</taxon>
        <taxon>Insecta</taxon>
        <taxon>Pterygota</taxon>
        <taxon>Neoptera</taxon>
        <taxon>Endopterygota</taxon>
        <taxon>Diptera</taxon>
        <taxon>Nematocera</taxon>
        <taxon>Culicoidea</taxon>
        <taxon>Culicidae</taxon>
        <taxon>Culicinae</taxon>
        <taxon>Culicini</taxon>
        <taxon>Culex</taxon>
        <taxon>Culex</taxon>
    </lineage>
</organism>
<dbReference type="PANTHER" id="PTHR22948:SF29">
    <property type="entry name" value="FI02030P-RELATED"/>
    <property type="match status" value="1"/>
</dbReference>
<feature type="domain" description="DRBM" evidence="3">
    <location>
        <begin position="414"/>
        <end position="481"/>
    </location>
</feature>
<dbReference type="Pfam" id="PF00567">
    <property type="entry name" value="TUDOR"/>
    <property type="match status" value="2"/>
</dbReference>
<reference evidence="4" key="1">
    <citation type="submission" date="2017-01" db="EMBL/GenBank/DDBJ databases">
        <title>A deep insight into the sialotranscriptome of adult male and female Cluex tarsalis mosquitoes.</title>
        <authorList>
            <person name="Ribeiro J.M."/>
            <person name="Moreira F."/>
            <person name="Bernard K.A."/>
            <person name="Calvo E."/>
        </authorList>
    </citation>
    <scope>NUCLEOTIDE SEQUENCE</scope>
    <source>
        <strain evidence="4">Kern County</strain>
        <tissue evidence="4">Salivary glands</tissue>
    </source>
</reference>